<evidence type="ECO:0000313" key="2">
    <source>
        <dbReference type="EMBL" id="OWO98941.1"/>
    </source>
</evidence>
<evidence type="ECO:0000259" key="1">
    <source>
        <dbReference type="Pfam" id="PF12937"/>
    </source>
</evidence>
<accession>A0A218YU58</accession>
<reference evidence="2 3" key="1">
    <citation type="submission" date="2017-04" db="EMBL/GenBank/DDBJ databases">
        <title>Draft genome sequence of Marssonina coronaria NL1: causal agent of apple blotch.</title>
        <authorList>
            <person name="Cheng Q."/>
        </authorList>
    </citation>
    <scope>NUCLEOTIDE SEQUENCE [LARGE SCALE GENOMIC DNA]</scope>
    <source>
        <strain evidence="2 3">NL1</strain>
    </source>
</reference>
<comment type="caution">
    <text evidence="2">The sequence shown here is derived from an EMBL/GenBank/DDBJ whole genome shotgun (WGS) entry which is preliminary data.</text>
</comment>
<dbReference type="STRING" id="503106.A0A218YU58"/>
<evidence type="ECO:0000313" key="3">
    <source>
        <dbReference type="Proteomes" id="UP000242519"/>
    </source>
</evidence>
<dbReference type="InterPro" id="IPR001810">
    <property type="entry name" value="F-box_dom"/>
</dbReference>
<dbReference type="InParanoid" id="A0A218YU58"/>
<dbReference type="AlphaFoldDB" id="A0A218YU58"/>
<dbReference type="OrthoDB" id="2125396at2759"/>
<dbReference type="InterPro" id="IPR032675">
    <property type="entry name" value="LRR_dom_sf"/>
</dbReference>
<dbReference type="Proteomes" id="UP000242519">
    <property type="component" value="Unassembled WGS sequence"/>
</dbReference>
<feature type="domain" description="F-box" evidence="1">
    <location>
        <begin position="68"/>
        <end position="114"/>
    </location>
</feature>
<sequence>MPNDPGLCFCDKDFHRQIKTIATMIELQQSFQHSEELLKTPDTENKVPESYNSSISSSETVFSREILLPTEIISQILLYIPRRPSTQPLLWSCSLVSRAWYTSAIVPLYKRPFITPSNFAQFVQTVCPSKNAHIRHSPLATLVKSLDMGDLVHNSSKSLTARLLGRLKGNLEQFVAPQASFAINSFAALGKCTKLRHLDLSLISASISNKLLFQTLTHLIHLETLFFPRSSALDRDTETKPYTWPPRLEALHLAGGISDHFLWTHTSTLPSTLRTLSVQHCSQVHAHTLHHVLQVLGARLTHLTIRYPMKHLGTATLDPLLLRCPSLIVLRISADFISPFFFTAPNISSTSTSYSHPLRILDLECSPDPTADVDIQPSSVYEAVESGLLPDLRSVRVSARLAWGASEKSRGDAADLLEVLEEGEMERPVGMAAEVLYWMND</sequence>
<proteinExistence type="predicted"/>
<dbReference type="Pfam" id="PF12937">
    <property type="entry name" value="F-box-like"/>
    <property type="match status" value="1"/>
</dbReference>
<name>A0A218YU58_9HELO</name>
<dbReference type="EMBL" id="MZNU01000373">
    <property type="protein sequence ID" value="OWO98941.1"/>
    <property type="molecule type" value="Genomic_DNA"/>
</dbReference>
<dbReference type="SUPFAM" id="SSF52047">
    <property type="entry name" value="RNI-like"/>
    <property type="match status" value="1"/>
</dbReference>
<organism evidence="2 3">
    <name type="scientific">Diplocarpon coronariae</name>
    <dbReference type="NCBI Taxonomy" id="2795749"/>
    <lineage>
        <taxon>Eukaryota</taxon>
        <taxon>Fungi</taxon>
        <taxon>Dikarya</taxon>
        <taxon>Ascomycota</taxon>
        <taxon>Pezizomycotina</taxon>
        <taxon>Leotiomycetes</taxon>
        <taxon>Helotiales</taxon>
        <taxon>Drepanopezizaceae</taxon>
        <taxon>Diplocarpon</taxon>
    </lineage>
</organism>
<dbReference type="FunCoup" id="A0A218YU58">
    <property type="interactions" value="29"/>
</dbReference>
<keyword evidence="3" id="KW-1185">Reference proteome</keyword>
<gene>
    <name evidence="2" type="ORF">B2J93_6091</name>
</gene>
<dbReference type="Gene3D" id="3.80.10.10">
    <property type="entry name" value="Ribonuclease Inhibitor"/>
    <property type="match status" value="1"/>
</dbReference>
<protein>
    <recommendedName>
        <fullName evidence="1">F-box domain-containing protein</fullName>
    </recommendedName>
</protein>